<gene>
    <name evidence="2" type="ORF">LCGC14_2884140</name>
</gene>
<name>A0A0F9A778_9ZZZZ</name>
<proteinExistence type="predicted"/>
<sequence>MSEVSTIITRLVEIKEQQDVLANEASALWRAFYQIADRQAGEEKPYRYLDEESGLVIGRIIAISETIDPAKLEKALTHQQWLDVTRESRSLDQARLEVELDKKHIDKDLVEPCITRKPTARKFGPRKASKDELADLAEQLEKEAR</sequence>
<dbReference type="EMBL" id="LAZR01056334">
    <property type="protein sequence ID" value="KKK74399.1"/>
    <property type="molecule type" value="Genomic_DNA"/>
</dbReference>
<evidence type="ECO:0000313" key="2">
    <source>
        <dbReference type="EMBL" id="KKK74399.1"/>
    </source>
</evidence>
<accession>A0A0F9A778</accession>
<feature type="compositionally biased region" description="Basic and acidic residues" evidence="1">
    <location>
        <begin position="128"/>
        <end position="145"/>
    </location>
</feature>
<comment type="caution">
    <text evidence="2">The sequence shown here is derived from an EMBL/GenBank/DDBJ whole genome shotgun (WGS) entry which is preliminary data.</text>
</comment>
<reference evidence="2" key="1">
    <citation type="journal article" date="2015" name="Nature">
        <title>Complex archaea that bridge the gap between prokaryotes and eukaryotes.</title>
        <authorList>
            <person name="Spang A."/>
            <person name="Saw J.H."/>
            <person name="Jorgensen S.L."/>
            <person name="Zaremba-Niedzwiedzka K."/>
            <person name="Martijn J."/>
            <person name="Lind A.E."/>
            <person name="van Eijk R."/>
            <person name="Schleper C."/>
            <person name="Guy L."/>
            <person name="Ettema T.J."/>
        </authorList>
    </citation>
    <scope>NUCLEOTIDE SEQUENCE</scope>
</reference>
<protein>
    <submittedName>
        <fullName evidence="2">Uncharacterized protein</fullName>
    </submittedName>
</protein>
<feature type="region of interest" description="Disordered" evidence="1">
    <location>
        <begin position="120"/>
        <end position="145"/>
    </location>
</feature>
<evidence type="ECO:0000256" key="1">
    <source>
        <dbReference type="SAM" id="MobiDB-lite"/>
    </source>
</evidence>
<organism evidence="2">
    <name type="scientific">marine sediment metagenome</name>
    <dbReference type="NCBI Taxonomy" id="412755"/>
    <lineage>
        <taxon>unclassified sequences</taxon>
        <taxon>metagenomes</taxon>
        <taxon>ecological metagenomes</taxon>
    </lineage>
</organism>
<dbReference type="AlphaFoldDB" id="A0A0F9A778"/>